<organism evidence="3 4">
    <name type="scientific">Merluccius polli</name>
    <name type="common">Benguela hake</name>
    <name type="synonym">Merluccius cadenati</name>
    <dbReference type="NCBI Taxonomy" id="89951"/>
    <lineage>
        <taxon>Eukaryota</taxon>
        <taxon>Metazoa</taxon>
        <taxon>Chordata</taxon>
        <taxon>Craniata</taxon>
        <taxon>Vertebrata</taxon>
        <taxon>Euteleostomi</taxon>
        <taxon>Actinopterygii</taxon>
        <taxon>Neopterygii</taxon>
        <taxon>Teleostei</taxon>
        <taxon>Neoteleostei</taxon>
        <taxon>Acanthomorphata</taxon>
        <taxon>Zeiogadaria</taxon>
        <taxon>Gadariae</taxon>
        <taxon>Gadiformes</taxon>
        <taxon>Gadoidei</taxon>
        <taxon>Merlucciidae</taxon>
        <taxon>Merluccius</taxon>
    </lineage>
</organism>
<keyword evidence="4" id="KW-1185">Reference proteome</keyword>
<dbReference type="AlphaFoldDB" id="A0AA47MAE0"/>
<feature type="domain" description="DUF5641" evidence="2">
    <location>
        <begin position="52"/>
        <end position="138"/>
    </location>
</feature>
<reference evidence="3" key="1">
    <citation type="journal article" date="2023" name="Front. Mar. Sci.">
        <title>A new Merluccius polli reference genome to investigate the effects of global change in West African waters.</title>
        <authorList>
            <person name="Mateo J.L."/>
            <person name="Blanco-Fernandez C."/>
            <person name="Garcia-Vazquez E."/>
            <person name="Machado-Schiaffino G."/>
        </authorList>
    </citation>
    <scope>NUCLEOTIDE SEQUENCE</scope>
    <source>
        <strain evidence="3">C29</strain>
        <tissue evidence="3">Fin</tissue>
    </source>
</reference>
<name>A0AA47MAE0_MERPO</name>
<dbReference type="PANTHER" id="PTHR47331">
    <property type="entry name" value="PHD-TYPE DOMAIN-CONTAINING PROTEIN"/>
    <property type="match status" value="1"/>
</dbReference>
<accession>A0AA47MAE0</accession>
<evidence type="ECO:0000313" key="4">
    <source>
        <dbReference type="Proteomes" id="UP001174136"/>
    </source>
</evidence>
<dbReference type="Pfam" id="PF18701">
    <property type="entry name" value="DUF5641"/>
    <property type="match status" value="1"/>
</dbReference>
<dbReference type="Proteomes" id="UP001174136">
    <property type="component" value="Unassembled WGS sequence"/>
</dbReference>
<evidence type="ECO:0000256" key="1">
    <source>
        <dbReference type="SAM" id="MobiDB-lite"/>
    </source>
</evidence>
<dbReference type="EMBL" id="JAOPHQ010005143">
    <property type="protein sequence ID" value="KAK0136557.1"/>
    <property type="molecule type" value="Genomic_DNA"/>
</dbReference>
<evidence type="ECO:0000259" key="2">
    <source>
        <dbReference type="Pfam" id="PF18701"/>
    </source>
</evidence>
<proteinExistence type="predicted"/>
<feature type="region of interest" description="Disordered" evidence="1">
    <location>
        <begin position="1"/>
        <end position="24"/>
    </location>
</feature>
<sequence>MAIVNSRPLTTDNLNDSSSSEPLTPNHILTMKSTIISPPPGRFVKEDIYSRKRWRWVQLLANNFWSQWKKEYLLNLQHRQKWVKDRRKAKVDDIVLLKNELTPRNQWKLAKIIEVYPGKDERVRKLKLLIGDSTLDGMGRHISKPLNLERPIHKTVTLLEAD</sequence>
<feature type="compositionally biased region" description="Polar residues" evidence="1">
    <location>
        <begin position="7"/>
        <end position="23"/>
    </location>
</feature>
<dbReference type="InterPro" id="IPR040676">
    <property type="entry name" value="DUF5641"/>
</dbReference>
<comment type="caution">
    <text evidence="3">The sequence shown here is derived from an EMBL/GenBank/DDBJ whole genome shotgun (WGS) entry which is preliminary data.</text>
</comment>
<dbReference type="PANTHER" id="PTHR47331:SF5">
    <property type="entry name" value="RIBONUCLEASE H"/>
    <property type="match status" value="1"/>
</dbReference>
<evidence type="ECO:0000313" key="3">
    <source>
        <dbReference type="EMBL" id="KAK0136557.1"/>
    </source>
</evidence>
<protein>
    <recommendedName>
        <fullName evidence="2">DUF5641 domain-containing protein</fullName>
    </recommendedName>
</protein>
<gene>
    <name evidence="3" type="ORF">N1851_027292</name>
</gene>